<dbReference type="Pfam" id="PF09994">
    <property type="entry name" value="T6SS_Tle1-like_cat"/>
    <property type="match status" value="1"/>
</dbReference>
<keyword evidence="5" id="KW-1185">Reference proteome</keyword>
<evidence type="ECO:0000256" key="1">
    <source>
        <dbReference type="SAM" id="Coils"/>
    </source>
</evidence>
<organism evidence="4 5">
    <name type="scientific">Echria macrotheca</name>
    <dbReference type="NCBI Taxonomy" id="438768"/>
    <lineage>
        <taxon>Eukaryota</taxon>
        <taxon>Fungi</taxon>
        <taxon>Dikarya</taxon>
        <taxon>Ascomycota</taxon>
        <taxon>Pezizomycotina</taxon>
        <taxon>Sordariomycetes</taxon>
        <taxon>Sordariomycetidae</taxon>
        <taxon>Sordariales</taxon>
        <taxon>Schizotheciaceae</taxon>
        <taxon>Echria</taxon>
    </lineage>
</organism>
<protein>
    <recommendedName>
        <fullName evidence="3">T6SS Phospholipase effector Tle1-like catalytic domain-containing protein</fullName>
    </recommendedName>
</protein>
<sequence>MMPPSPLPSPGPPGSHSPPGSHPCPKRIIICCDGTWQSSVTNTVNVPSNVTRLARLLTKFGIDSATQTQYQQLVYYDAGIGTGVFKIEAALQGGTGSGFVGNVIEAYNFIVLNYNPGDQIFCIGFSRGAYTARAVAGLVTDIGVVAPRDMQDFPELYTLYQHHTDSHMFRQTKAWREWVDGEELFDVGQVIDKKKEKEEEGKKEDVAVLEQWVKGTATKWKKRPHPAPAESSRWVEAVAVFDTVGSLGVPEVDGIMGLVVKVAGKVFPVEKFGFHNVALSPYIKHAFHALALDEHRKPFSATMWHMPGDGVADLPKKAGTVEQLKKDLKELEDNPNAKDEDRDRLWGQLVAAQMHDELKGHKSELVQVWFPGVHINVGGGSDDLLKDKRGDFEQIAMITLHWMMARLEPYLQFVPLAPKVATEDRFLQMRPVVDELIASDNKSHWLMRKIQANIDDKTIPTPDLWKGEEDSQVTLKRVLAIDALTGWATGPIIDSYTGKMTLAGDKHRTPGEYKESQLQDGKVVSLGPTNEYVHPSVRYRLEHLKQENYNPVALWGFTPRKVTVTEKQSDGTLKEEQTYEWVKKDGTSIPEWKISARNWIERSCVASRSSRTWLDALDKELQIFSQPQNMVLNSK</sequence>
<dbReference type="PANTHER" id="PTHR33840:SF16">
    <property type="entry name" value="DUF2235 DOMAIN-CONTAINING PROTEIN"/>
    <property type="match status" value="1"/>
</dbReference>
<accession>A0AAJ0F876</accession>
<evidence type="ECO:0000313" key="4">
    <source>
        <dbReference type="EMBL" id="KAK1758786.1"/>
    </source>
</evidence>
<feature type="region of interest" description="Disordered" evidence="2">
    <location>
        <begin position="1"/>
        <end position="21"/>
    </location>
</feature>
<gene>
    <name evidence="4" type="ORF">QBC47DRAFT_449552</name>
</gene>
<name>A0AAJ0F876_9PEZI</name>
<reference evidence="4" key="1">
    <citation type="submission" date="2023-06" db="EMBL/GenBank/DDBJ databases">
        <title>Genome-scale phylogeny and comparative genomics of the fungal order Sordariales.</title>
        <authorList>
            <consortium name="Lawrence Berkeley National Laboratory"/>
            <person name="Hensen N."/>
            <person name="Bonometti L."/>
            <person name="Westerberg I."/>
            <person name="Brannstrom I.O."/>
            <person name="Guillou S."/>
            <person name="Cros-Aarteil S."/>
            <person name="Calhoun S."/>
            <person name="Haridas S."/>
            <person name="Kuo A."/>
            <person name="Mondo S."/>
            <person name="Pangilinan J."/>
            <person name="Riley R."/>
            <person name="Labutti K."/>
            <person name="Andreopoulos B."/>
            <person name="Lipzen A."/>
            <person name="Chen C."/>
            <person name="Yanf M."/>
            <person name="Daum C."/>
            <person name="Ng V."/>
            <person name="Clum A."/>
            <person name="Steindorff A."/>
            <person name="Ohm R."/>
            <person name="Martin F."/>
            <person name="Silar P."/>
            <person name="Natvig D."/>
            <person name="Lalanne C."/>
            <person name="Gautier V."/>
            <person name="Ament-Velasquez S.L."/>
            <person name="Kruys A."/>
            <person name="Hutchinson M.I."/>
            <person name="Powell A.J."/>
            <person name="Barry K."/>
            <person name="Miller A.N."/>
            <person name="Grigoriev I.V."/>
            <person name="Debuchy R."/>
            <person name="Gladieux P."/>
            <person name="Thoren M.H."/>
            <person name="Johannesson H."/>
        </authorList>
    </citation>
    <scope>NUCLEOTIDE SEQUENCE</scope>
    <source>
        <strain evidence="4">PSN4</strain>
    </source>
</reference>
<feature type="domain" description="T6SS Phospholipase effector Tle1-like catalytic" evidence="3">
    <location>
        <begin position="26"/>
        <end position="405"/>
    </location>
</feature>
<dbReference type="InterPro" id="IPR018712">
    <property type="entry name" value="Tle1-like_cat"/>
</dbReference>
<dbReference type="EMBL" id="MU839828">
    <property type="protein sequence ID" value="KAK1758786.1"/>
    <property type="molecule type" value="Genomic_DNA"/>
</dbReference>
<dbReference type="AlphaFoldDB" id="A0AAJ0F876"/>
<keyword evidence="1" id="KW-0175">Coiled coil</keyword>
<dbReference type="Proteomes" id="UP001239445">
    <property type="component" value="Unassembled WGS sequence"/>
</dbReference>
<dbReference type="PANTHER" id="PTHR33840">
    <property type="match status" value="1"/>
</dbReference>
<proteinExistence type="predicted"/>
<comment type="caution">
    <text evidence="4">The sequence shown here is derived from an EMBL/GenBank/DDBJ whole genome shotgun (WGS) entry which is preliminary data.</text>
</comment>
<evidence type="ECO:0000259" key="3">
    <source>
        <dbReference type="Pfam" id="PF09994"/>
    </source>
</evidence>
<dbReference type="InterPro" id="IPR029058">
    <property type="entry name" value="AB_hydrolase_fold"/>
</dbReference>
<evidence type="ECO:0000313" key="5">
    <source>
        <dbReference type="Proteomes" id="UP001239445"/>
    </source>
</evidence>
<feature type="coiled-coil region" evidence="1">
    <location>
        <begin position="314"/>
        <end position="341"/>
    </location>
</feature>
<dbReference type="SUPFAM" id="SSF53474">
    <property type="entry name" value="alpha/beta-Hydrolases"/>
    <property type="match status" value="1"/>
</dbReference>
<evidence type="ECO:0000256" key="2">
    <source>
        <dbReference type="SAM" id="MobiDB-lite"/>
    </source>
</evidence>